<feature type="transmembrane region" description="Helical" evidence="1">
    <location>
        <begin position="138"/>
        <end position="163"/>
    </location>
</feature>
<keyword evidence="1" id="KW-1133">Transmembrane helix</keyword>
<organism evidence="2 3">
    <name type="scientific">Nosema bombycis (strain CQ1 / CVCC 102059)</name>
    <name type="common">Microsporidian parasite</name>
    <name type="synonym">Pebrine of silkworm</name>
    <dbReference type="NCBI Taxonomy" id="578461"/>
    <lineage>
        <taxon>Eukaryota</taxon>
        <taxon>Fungi</taxon>
        <taxon>Fungi incertae sedis</taxon>
        <taxon>Microsporidia</taxon>
        <taxon>Nosematidae</taxon>
        <taxon>Nosema</taxon>
    </lineage>
</organism>
<name>R0MJN7_NOSB1</name>
<reference evidence="2 3" key="1">
    <citation type="journal article" date="2013" name="BMC Genomics">
        <title>Comparative genomics of parasitic silkworm microsporidia reveal an association between genome expansion and host adaptation.</title>
        <authorList>
            <person name="Pan G."/>
            <person name="Xu J."/>
            <person name="Li T."/>
            <person name="Xia Q."/>
            <person name="Liu S.L."/>
            <person name="Zhang G."/>
            <person name="Li S."/>
            <person name="Li C."/>
            <person name="Liu H."/>
            <person name="Yang L."/>
            <person name="Liu T."/>
            <person name="Zhang X."/>
            <person name="Wu Z."/>
            <person name="Fan W."/>
            <person name="Dang X."/>
            <person name="Xiang H."/>
            <person name="Tao M."/>
            <person name="Li Y."/>
            <person name="Hu J."/>
            <person name="Li Z."/>
            <person name="Lin L."/>
            <person name="Luo J."/>
            <person name="Geng L."/>
            <person name="Wang L."/>
            <person name="Long M."/>
            <person name="Wan Y."/>
            <person name="He N."/>
            <person name="Zhang Z."/>
            <person name="Lu C."/>
            <person name="Keeling P.J."/>
            <person name="Wang J."/>
            <person name="Xiang Z."/>
            <person name="Zhou Z."/>
        </authorList>
    </citation>
    <scope>NUCLEOTIDE SEQUENCE [LARGE SCALE GENOMIC DNA]</scope>
    <source>
        <strain evidence="3">CQ1 / CVCC 102059</strain>
    </source>
</reference>
<evidence type="ECO:0000313" key="3">
    <source>
        <dbReference type="Proteomes" id="UP000016927"/>
    </source>
</evidence>
<evidence type="ECO:0000313" key="2">
    <source>
        <dbReference type="EMBL" id="EOB14410.1"/>
    </source>
</evidence>
<evidence type="ECO:0000256" key="1">
    <source>
        <dbReference type="SAM" id="Phobius"/>
    </source>
</evidence>
<sequence length="164" mass="19398">MICPMLFNKTVTQNIFYILNALRCLNSPLKTPFFEKQDNAYFFYLPLNEDVEIVSYEIFDTCFDEFYDFPSPIHESCFVVKIKNVLMINISNLERNKGEEYYIRVTTKENEKFDSKPFHFDQKEDNFVLSKLETEESVFYYGYSIQISLVIAIGIMAGAAFYFF</sequence>
<proteinExistence type="predicted"/>
<dbReference type="EMBL" id="KB908936">
    <property type="protein sequence ID" value="EOB14410.1"/>
    <property type="molecule type" value="Genomic_DNA"/>
</dbReference>
<dbReference type="Proteomes" id="UP000016927">
    <property type="component" value="Unassembled WGS sequence"/>
</dbReference>
<dbReference type="HOGENOM" id="CLU_1652675_0_0_1"/>
<protein>
    <submittedName>
        <fullName evidence="2">Uncharacterized protein</fullName>
    </submittedName>
</protein>
<accession>R0MJN7</accession>
<keyword evidence="1" id="KW-0472">Membrane</keyword>
<gene>
    <name evidence="2" type="ORF">NBO_28g0049</name>
</gene>
<dbReference type="VEuPathDB" id="MicrosporidiaDB:NBO_28g0049"/>
<keyword evidence="1" id="KW-0812">Transmembrane</keyword>
<dbReference type="AlphaFoldDB" id="R0MJN7"/>
<keyword evidence="3" id="KW-1185">Reference proteome</keyword>